<evidence type="ECO:0000313" key="3">
    <source>
        <dbReference type="Proteomes" id="UP000664795"/>
    </source>
</evidence>
<evidence type="ECO:0000313" key="2">
    <source>
        <dbReference type="EMBL" id="MBO0933616.1"/>
    </source>
</evidence>
<gene>
    <name evidence="2" type="ORF">J2I48_21585</name>
</gene>
<feature type="transmembrane region" description="Helical" evidence="1">
    <location>
        <begin position="365"/>
        <end position="384"/>
    </location>
</feature>
<feature type="transmembrane region" description="Helical" evidence="1">
    <location>
        <begin position="296"/>
        <end position="315"/>
    </location>
</feature>
<organism evidence="2 3">
    <name type="scientific">Fibrella aquatilis</name>
    <dbReference type="NCBI Taxonomy" id="2817059"/>
    <lineage>
        <taxon>Bacteria</taxon>
        <taxon>Pseudomonadati</taxon>
        <taxon>Bacteroidota</taxon>
        <taxon>Cytophagia</taxon>
        <taxon>Cytophagales</taxon>
        <taxon>Spirosomataceae</taxon>
        <taxon>Fibrella</taxon>
    </lineage>
</organism>
<feature type="transmembrane region" description="Helical" evidence="1">
    <location>
        <begin position="77"/>
        <end position="102"/>
    </location>
</feature>
<dbReference type="EMBL" id="JAFMYU010000021">
    <property type="protein sequence ID" value="MBO0933616.1"/>
    <property type="molecule type" value="Genomic_DNA"/>
</dbReference>
<feature type="transmembrane region" description="Helical" evidence="1">
    <location>
        <begin position="177"/>
        <end position="196"/>
    </location>
</feature>
<comment type="caution">
    <text evidence="2">The sequence shown here is derived from an EMBL/GenBank/DDBJ whole genome shotgun (WGS) entry which is preliminary data.</text>
</comment>
<proteinExistence type="predicted"/>
<dbReference type="Proteomes" id="UP000664795">
    <property type="component" value="Unassembled WGS sequence"/>
</dbReference>
<protein>
    <submittedName>
        <fullName evidence="2">Uncharacterized protein</fullName>
    </submittedName>
</protein>
<dbReference type="RefSeq" id="WP_207337580.1">
    <property type="nucleotide sequence ID" value="NZ_JAFMYU010000021.1"/>
</dbReference>
<evidence type="ECO:0000256" key="1">
    <source>
        <dbReference type="SAM" id="Phobius"/>
    </source>
</evidence>
<accession>A0A939G842</accession>
<keyword evidence="1" id="KW-0812">Transmembrane</keyword>
<dbReference type="AlphaFoldDB" id="A0A939G842"/>
<reference evidence="2 3" key="1">
    <citation type="submission" date="2021-03" db="EMBL/GenBank/DDBJ databases">
        <title>Fibrella sp. HMF5036 genome sequencing and assembly.</title>
        <authorList>
            <person name="Kang H."/>
            <person name="Kim H."/>
            <person name="Bae S."/>
            <person name="Joh K."/>
        </authorList>
    </citation>
    <scope>NUCLEOTIDE SEQUENCE [LARGE SCALE GENOMIC DNA]</scope>
    <source>
        <strain evidence="2 3">HMF5036</strain>
    </source>
</reference>
<feature type="transmembrane region" description="Helical" evidence="1">
    <location>
        <begin position="335"/>
        <end position="353"/>
    </location>
</feature>
<keyword evidence="1" id="KW-0472">Membrane</keyword>
<feature type="transmembrane region" description="Helical" evidence="1">
    <location>
        <begin position="114"/>
        <end position="130"/>
    </location>
</feature>
<feature type="transmembrane region" description="Helical" evidence="1">
    <location>
        <begin position="265"/>
        <end position="284"/>
    </location>
</feature>
<keyword evidence="3" id="KW-1185">Reference proteome</keyword>
<feature type="transmembrane region" description="Helical" evidence="1">
    <location>
        <begin position="211"/>
        <end position="230"/>
    </location>
</feature>
<sequence length="520" mass="58890">MSTKWIGPVAISSLALLLFFAFKAFSFQALYYTYNDLYIFLQNSCSWMDGRPLLYENVWGYDDRIHNNYAMLLWGPLIYTFGAYGAFAAQTGLALLSYVLLLRSMGRTLARSDSWLVLSVLLLGPVWIWFNDHPGIGWHPELTYFPLSILFLLALQAQRIGWIILAGAMLVLVKEDGALLAGSIHLAFLSLNYLIANPKRAVFGILAQQRFWYTLGGWAGLFVIGMLFLSWKNHAAEPEPRLQQALTALSMSLHEAAFIKTHLLLLVKTVLLLLPSVCLLLYGLGRVAWQQTGSVMLIYCLAQLPLLVSNTVQSATYWGTNPYYDSVSLTWPPRFVLLYAFSVVYVLAVWFAFKQTETQPVPRWQPLVVGLLLVLLQLPIVAYARPDSLQLSGLRKRLTNRFDPEKASLLPRPELAVIQQLANQIPGRSSVFVFDFLIPIFHKHYNIWPTEKQWENADLAIIPNNDFQHLSERLPRIMKPHYKAVRLGTYTIYVTPAYQPYLTAILGNKLGGARVVASTK</sequence>
<name>A0A939G842_9BACT</name>
<keyword evidence="1" id="KW-1133">Transmembrane helix</keyword>